<reference evidence="1" key="1">
    <citation type="submission" date="2019-08" db="EMBL/GenBank/DDBJ databases">
        <authorList>
            <person name="Kucharzyk K."/>
            <person name="Murdoch R.W."/>
            <person name="Higgins S."/>
            <person name="Loffler F."/>
        </authorList>
    </citation>
    <scope>NUCLEOTIDE SEQUENCE</scope>
</reference>
<name>A0A645H0C6_9ZZZZ</name>
<proteinExistence type="predicted"/>
<organism evidence="1">
    <name type="scientific">bioreactor metagenome</name>
    <dbReference type="NCBI Taxonomy" id="1076179"/>
    <lineage>
        <taxon>unclassified sequences</taxon>
        <taxon>metagenomes</taxon>
        <taxon>ecological metagenomes</taxon>
    </lineage>
</organism>
<evidence type="ECO:0000313" key="1">
    <source>
        <dbReference type="EMBL" id="MPN32495.1"/>
    </source>
</evidence>
<accession>A0A645H0C6</accession>
<comment type="caution">
    <text evidence="1">The sequence shown here is derived from an EMBL/GenBank/DDBJ whole genome shotgun (WGS) entry which is preliminary data.</text>
</comment>
<sequence length="102" mass="11319">MLDFRPYGTWVTLGLLRQASPALGGSALLRSTGVCFFWLGILLRLFWDGVLHFLKNTIQLGNVLRLGENVHMTIFVLAVFDDGKQHTVPLGGLGKCSHIRLL</sequence>
<dbReference type="AlphaFoldDB" id="A0A645H0C6"/>
<protein>
    <submittedName>
        <fullName evidence="1">Uncharacterized protein</fullName>
    </submittedName>
</protein>
<gene>
    <name evidence="1" type="ORF">SDC9_179974</name>
</gene>
<dbReference type="EMBL" id="VSSQ01084542">
    <property type="protein sequence ID" value="MPN32495.1"/>
    <property type="molecule type" value="Genomic_DNA"/>
</dbReference>